<name>A0A9D9I4A1_9BACT</name>
<organism evidence="2 3">
    <name type="scientific">Candidatus Merdivivens pullistercoris</name>
    <dbReference type="NCBI Taxonomy" id="2840873"/>
    <lineage>
        <taxon>Bacteria</taxon>
        <taxon>Pseudomonadati</taxon>
        <taxon>Bacteroidota</taxon>
        <taxon>Bacteroidia</taxon>
        <taxon>Bacteroidales</taxon>
        <taxon>Muribaculaceae</taxon>
        <taxon>Muribaculaceae incertae sedis</taxon>
        <taxon>Candidatus Merdivivens</taxon>
    </lineage>
</organism>
<dbReference type="AlphaFoldDB" id="A0A9D9I4A1"/>
<evidence type="ECO:0000259" key="1">
    <source>
        <dbReference type="Pfam" id="PF13568"/>
    </source>
</evidence>
<sequence>MSLPEVVEARNSDSIPARPGRGWAVGLSAGYAYNMLSMPDAYDYDRHYMAGDGFSVSVPVRYGFNDWFALSAELSAVSKNYYSYRMIPQTAYPQEWVDNYYLSVPVYARFSFGGERLRGFVNAGVYAGAWLYSHREGYSLGVADNTLYPYDEAVPFDKRRDNRFEAGLLAGAGLEYKVSRHVGVFAEARYLYGLTDMQKQYIGQIPRYNNTWIVQAGAVFLF</sequence>
<dbReference type="SUPFAM" id="SSF56925">
    <property type="entry name" value="OMPA-like"/>
    <property type="match status" value="1"/>
</dbReference>
<comment type="caution">
    <text evidence="2">The sequence shown here is derived from an EMBL/GenBank/DDBJ whole genome shotgun (WGS) entry which is preliminary data.</text>
</comment>
<dbReference type="InterPro" id="IPR011250">
    <property type="entry name" value="OMP/PagP_B-barrel"/>
</dbReference>
<dbReference type="EMBL" id="JADIME010000075">
    <property type="protein sequence ID" value="MBO8465711.1"/>
    <property type="molecule type" value="Genomic_DNA"/>
</dbReference>
<gene>
    <name evidence="2" type="ORF">IAB93_06925</name>
</gene>
<accession>A0A9D9I4A1</accession>
<protein>
    <submittedName>
        <fullName evidence="2">PorT family protein</fullName>
    </submittedName>
</protein>
<dbReference type="Proteomes" id="UP000823597">
    <property type="component" value="Unassembled WGS sequence"/>
</dbReference>
<dbReference type="Gene3D" id="2.40.160.20">
    <property type="match status" value="1"/>
</dbReference>
<proteinExistence type="predicted"/>
<evidence type="ECO:0000313" key="3">
    <source>
        <dbReference type="Proteomes" id="UP000823597"/>
    </source>
</evidence>
<evidence type="ECO:0000313" key="2">
    <source>
        <dbReference type="EMBL" id="MBO8465711.1"/>
    </source>
</evidence>
<reference evidence="2" key="1">
    <citation type="submission" date="2020-10" db="EMBL/GenBank/DDBJ databases">
        <authorList>
            <person name="Gilroy R."/>
        </authorList>
    </citation>
    <scope>NUCLEOTIDE SEQUENCE</scope>
    <source>
        <strain evidence="2">10037</strain>
    </source>
</reference>
<dbReference type="Pfam" id="PF13568">
    <property type="entry name" value="OMP_b-brl_2"/>
    <property type="match status" value="1"/>
</dbReference>
<reference evidence="2" key="2">
    <citation type="journal article" date="2021" name="PeerJ">
        <title>Extensive microbial diversity within the chicken gut microbiome revealed by metagenomics and culture.</title>
        <authorList>
            <person name="Gilroy R."/>
            <person name="Ravi A."/>
            <person name="Getino M."/>
            <person name="Pursley I."/>
            <person name="Horton D.L."/>
            <person name="Alikhan N.F."/>
            <person name="Baker D."/>
            <person name="Gharbi K."/>
            <person name="Hall N."/>
            <person name="Watson M."/>
            <person name="Adriaenssens E.M."/>
            <person name="Foster-Nyarko E."/>
            <person name="Jarju S."/>
            <person name="Secka A."/>
            <person name="Antonio M."/>
            <person name="Oren A."/>
            <person name="Chaudhuri R.R."/>
            <person name="La Ragione R."/>
            <person name="Hildebrand F."/>
            <person name="Pallen M.J."/>
        </authorList>
    </citation>
    <scope>NUCLEOTIDE SEQUENCE</scope>
    <source>
        <strain evidence="2">10037</strain>
    </source>
</reference>
<dbReference type="InterPro" id="IPR025665">
    <property type="entry name" value="Beta-barrel_OMP_2"/>
</dbReference>
<feature type="domain" description="Outer membrane protein beta-barrel" evidence="1">
    <location>
        <begin position="18"/>
        <end position="197"/>
    </location>
</feature>